<sequence>MQEGKIHYREQVTDGLENAPDALIGLLEGKKLGKVVIRVAADNK</sequence>
<reference evidence="1 2" key="1">
    <citation type="submission" date="2018-06" db="EMBL/GenBank/DDBJ databases">
        <authorList>
            <consortium name="Pathogen Informatics"/>
            <person name="Doyle S."/>
        </authorList>
    </citation>
    <scope>NUCLEOTIDE SEQUENCE [LARGE SCALE GENOMIC DNA]</scope>
    <source>
        <strain evidence="1 2">NCTC10005</strain>
    </source>
</reference>
<evidence type="ECO:0000313" key="2">
    <source>
        <dbReference type="Proteomes" id="UP000255106"/>
    </source>
</evidence>
<keyword evidence="1" id="KW-0560">Oxidoreductase</keyword>
<organism evidence="1 2">
    <name type="scientific">Enterobacter cloacae</name>
    <dbReference type="NCBI Taxonomy" id="550"/>
    <lineage>
        <taxon>Bacteria</taxon>
        <taxon>Pseudomonadati</taxon>
        <taxon>Pseudomonadota</taxon>
        <taxon>Gammaproteobacteria</taxon>
        <taxon>Enterobacterales</taxon>
        <taxon>Enterobacteriaceae</taxon>
        <taxon>Enterobacter</taxon>
        <taxon>Enterobacter cloacae complex</taxon>
    </lineage>
</organism>
<dbReference type="Gene3D" id="3.90.180.10">
    <property type="entry name" value="Medium-chain alcohol dehydrogenases, catalytic domain"/>
    <property type="match status" value="1"/>
</dbReference>
<evidence type="ECO:0000313" key="1">
    <source>
        <dbReference type="EMBL" id="STQ11685.1"/>
    </source>
</evidence>
<accession>A0A377LYY8</accession>
<dbReference type="EMBL" id="UGJB01000004">
    <property type="protein sequence ID" value="STQ11685.1"/>
    <property type="molecule type" value="Genomic_DNA"/>
</dbReference>
<dbReference type="AlphaFoldDB" id="A0A377LYY8"/>
<dbReference type="GO" id="GO:0016491">
    <property type="term" value="F:oxidoreductase activity"/>
    <property type="evidence" value="ECO:0007669"/>
    <property type="project" value="UniProtKB-KW"/>
</dbReference>
<name>A0A377LYY8_ENTCL</name>
<protein>
    <submittedName>
        <fullName evidence="1">NADP-dependent oxidoreductase yncB</fullName>
        <ecNumber evidence="1">1.3.1.-</ecNumber>
    </submittedName>
</protein>
<dbReference type="SUPFAM" id="SSF50129">
    <property type="entry name" value="GroES-like"/>
    <property type="match status" value="1"/>
</dbReference>
<dbReference type="InterPro" id="IPR011032">
    <property type="entry name" value="GroES-like_sf"/>
</dbReference>
<dbReference type="EC" id="1.3.1.-" evidence="1"/>
<gene>
    <name evidence="1" type="primary">yncB_3</name>
    <name evidence="1" type="ORF">NCTC10005_04465</name>
</gene>
<proteinExistence type="predicted"/>
<dbReference type="Proteomes" id="UP000255106">
    <property type="component" value="Unassembled WGS sequence"/>
</dbReference>